<dbReference type="AlphaFoldDB" id="A0A4Z2DB26"/>
<sequence>MYTPRRSIVIGLLDSPQSLVSITLSLCTTSFDTIGNKGALDGCLVVVQPKLRHEFILYKPASDHSHN</sequence>
<accession>A0A4Z2DB26</accession>
<reference evidence="1 2" key="1">
    <citation type="submission" date="2019-03" db="EMBL/GenBank/DDBJ databases">
        <title>An improved genome assembly of the fluke Schistosoma japonicum.</title>
        <authorList>
            <person name="Hu W."/>
            <person name="Luo F."/>
            <person name="Yin M."/>
            <person name="Mo X."/>
            <person name="Sun C."/>
            <person name="Wu Q."/>
            <person name="Zhu B."/>
            <person name="Xiang M."/>
            <person name="Wang J."/>
            <person name="Wang Y."/>
            <person name="Zhang T."/>
            <person name="Xu B."/>
            <person name="Zheng H."/>
            <person name="Feng Z."/>
        </authorList>
    </citation>
    <scope>NUCLEOTIDE SEQUENCE [LARGE SCALE GENOMIC DNA]</scope>
    <source>
        <strain evidence="1">HuSjv2</strain>
        <tissue evidence="1">Worms</tissue>
    </source>
</reference>
<dbReference type="Proteomes" id="UP000311919">
    <property type="component" value="Unassembled WGS sequence"/>
</dbReference>
<dbReference type="EMBL" id="SKCS01000186">
    <property type="protein sequence ID" value="TNN13707.1"/>
    <property type="molecule type" value="Genomic_DNA"/>
</dbReference>
<evidence type="ECO:0000313" key="2">
    <source>
        <dbReference type="Proteomes" id="UP000311919"/>
    </source>
</evidence>
<protein>
    <submittedName>
        <fullName evidence="1">Uncharacterized protein</fullName>
    </submittedName>
</protein>
<evidence type="ECO:0000313" key="1">
    <source>
        <dbReference type="EMBL" id="TNN13707.1"/>
    </source>
</evidence>
<comment type="caution">
    <text evidence="1">The sequence shown here is derived from an EMBL/GenBank/DDBJ whole genome shotgun (WGS) entry which is preliminary data.</text>
</comment>
<name>A0A4Z2DB26_SCHJA</name>
<proteinExistence type="predicted"/>
<organism evidence="1 2">
    <name type="scientific">Schistosoma japonicum</name>
    <name type="common">Blood fluke</name>
    <dbReference type="NCBI Taxonomy" id="6182"/>
    <lineage>
        <taxon>Eukaryota</taxon>
        <taxon>Metazoa</taxon>
        <taxon>Spiralia</taxon>
        <taxon>Lophotrochozoa</taxon>
        <taxon>Platyhelminthes</taxon>
        <taxon>Trematoda</taxon>
        <taxon>Digenea</taxon>
        <taxon>Strigeidida</taxon>
        <taxon>Schistosomatoidea</taxon>
        <taxon>Schistosomatidae</taxon>
        <taxon>Schistosoma</taxon>
    </lineage>
</organism>
<gene>
    <name evidence="1" type="ORF">EWB00_002774</name>
</gene>
<keyword evidence="2" id="KW-1185">Reference proteome</keyword>